<dbReference type="AlphaFoldDB" id="A0A502HFJ9"/>
<dbReference type="PANTHER" id="PTHR35535">
    <property type="entry name" value="HEAT SHOCK PROTEIN HSLJ"/>
    <property type="match status" value="1"/>
</dbReference>
<dbReference type="OrthoDB" id="5348860at2"/>
<sequence>MLLVKNILFALLLAPAVLAGCETAQKTPAATASRPEGIVNKYWKLVTLEGQPVTMGPGQEREAFFTLRDSSRVTGFGGCNALSGSYELNERQLRLRFTNVLTTLKACPGPGPERGFLNVLNRADNYTVRADTLRLNVGRRAPLAVFHAVYF</sequence>
<keyword evidence="4" id="KW-1185">Reference proteome</keyword>
<dbReference type="Pfam" id="PF03724">
    <property type="entry name" value="META"/>
    <property type="match status" value="1"/>
</dbReference>
<dbReference type="Gene3D" id="2.40.128.270">
    <property type="match status" value="1"/>
</dbReference>
<organism evidence="3 4">
    <name type="scientific">Hymenobacter nivis</name>
    <dbReference type="NCBI Taxonomy" id="1850093"/>
    <lineage>
        <taxon>Bacteria</taxon>
        <taxon>Pseudomonadati</taxon>
        <taxon>Bacteroidota</taxon>
        <taxon>Cytophagia</taxon>
        <taxon>Cytophagales</taxon>
        <taxon>Hymenobacteraceae</taxon>
        <taxon>Hymenobacter</taxon>
    </lineage>
</organism>
<feature type="domain" description="DUF306" evidence="2">
    <location>
        <begin position="37"/>
        <end position="146"/>
    </location>
</feature>
<dbReference type="EMBL" id="RCYZ01000001">
    <property type="protein sequence ID" value="TPG71920.1"/>
    <property type="molecule type" value="Genomic_DNA"/>
</dbReference>
<evidence type="ECO:0000259" key="2">
    <source>
        <dbReference type="Pfam" id="PF03724"/>
    </source>
</evidence>
<accession>A0A502HFJ9</accession>
<gene>
    <name evidence="3" type="ORF">EAH73_01335</name>
</gene>
<dbReference type="PROSITE" id="PS51257">
    <property type="entry name" value="PROKAR_LIPOPROTEIN"/>
    <property type="match status" value="1"/>
</dbReference>
<name>A0A502HFJ9_9BACT</name>
<evidence type="ECO:0000313" key="3">
    <source>
        <dbReference type="EMBL" id="TPG71920.1"/>
    </source>
</evidence>
<proteinExistence type="predicted"/>
<keyword evidence="1" id="KW-0732">Signal</keyword>
<comment type="caution">
    <text evidence="3">The sequence shown here is derived from an EMBL/GenBank/DDBJ whole genome shotgun (WGS) entry which is preliminary data.</text>
</comment>
<feature type="signal peptide" evidence="1">
    <location>
        <begin position="1"/>
        <end position="19"/>
    </location>
</feature>
<dbReference type="InterPro" id="IPR053147">
    <property type="entry name" value="Hsp_HslJ-like"/>
</dbReference>
<dbReference type="Proteomes" id="UP000317646">
    <property type="component" value="Unassembled WGS sequence"/>
</dbReference>
<feature type="chain" id="PRO_5021234872" evidence="1">
    <location>
        <begin position="20"/>
        <end position="151"/>
    </location>
</feature>
<evidence type="ECO:0000313" key="4">
    <source>
        <dbReference type="Proteomes" id="UP000317646"/>
    </source>
</evidence>
<evidence type="ECO:0000256" key="1">
    <source>
        <dbReference type="SAM" id="SignalP"/>
    </source>
</evidence>
<reference evidence="3 4" key="1">
    <citation type="journal article" date="2019" name="Environ. Microbiol.">
        <title>Species interactions and distinct microbial communities in high Arctic permafrost affected cryosols are associated with the CH4 and CO2 gas fluxes.</title>
        <authorList>
            <person name="Altshuler I."/>
            <person name="Hamel J."/>
            <person name="Turney S."/>
            <person name="Magnuson E."/>
            <person name="Levesque R."/>
            <person name="Greer C."/>
            <person name="Whyte L.G."/>
        </authorList>
    </citation>
    <scope>NUCLEOTIDE SEQUENCE [LARGE SCALE GENOMIC DNA]</scope>
    <source>
        <strain evidence="3 4">S9.2P</strain>
    </source>
</reference>
<protein>
    <submittedName>
        <fullName evidence="3">META domain-containing protein</fullName>
    </submittedName>
</protein>
<dbReference type="PANTHER" id="PTHR35535:SF1">
    <property type="entry name" value="HEAT SHOCK PROTEIN HSLJ"/>
    <property type="match status" value="1"/>
</dbReference>
<dbReference type="InterPro" id="IPR038670">
    <property type="entry name" value="HslJ-like_sf"/>
</dbReference>
<dbReference type="InterPro" id="IPR005184">
    <property type="entry name" value="DUF306_Meta_HslJ"/>
</dbReference>